<dbReference type="Proteomes" id="UP000237665">
    <property type="component" value="Chromosome 2"/>
</dbReference>
<protein>
    <submittedName>
        <fullName evidence="1">Uncharacterized protein</fullName>
    </submittedName>
</protein>
<proteinExistence type="predicted"/>
<dbReference type="EMBL" id="CP014133">
    <property type="protein sequence ID" value="AVH30134.1"/>
    <property type="molecule type" value="Genomic_DNA"/>
</dbReference>
<accession>A0ABM6SIL2</accession>
<keyword evidence="2" id="KW-1185">Reference proteome</keyword>
<sequence length="30" mass="3680">MKTTNTFKWEEDKPINNTERFKQSPFFTTI</sequence>
<evidence type="ECO:0000313" key="2">
    <source>
        <dbReference type="Proteomes" id="UP000237665"/>
    </source>
</evidence>
<name>A0ABM6SIL2_9VIBR</name>
<gene>
    <name evidence="1" type="ORF">AL468_23845</name>
</gene>
<evidence type="ECO:0000313" key="1">
    <source>
        <dbReference type="EMBL" id="AVH30134.1"/>
    </source>
</evidence>
<reference evidence="2" key="1">
    <citation type="submission" date="2017-12" db="EMBL/GenBank/DDBJ databases">
        <title>FDA dAtabase for Regulatory Grade micrObial Sequences (FDA-ARGOS): Supporting development and validation of Infectious Disease Dx tests.</title>
        <authorList>
            <person name="Hoffmann M."/>
            <person name="Allard M."/>
            <person name="Evans P."/>
            <person name="Brown E."/>
            <person name="Tallon L.J."/>
            <person name="Sadzewicz L."/>
            <person name="Sengamalay N."/>
            <person name="Ott S."/>
            <person name="Godinez A."/>
            <person name="Nagaraj S."/>
            <person name="Vavikolanu K."/>
            <person name="Aluvathingal J."/>
            <person name="Nadendla S."/>
            <person name="Hobson J."/>
            <person name="Sichtig H."/>
        </authorList>
    </citation>
    <scope>NUCLEOTIDE SEQUENCE [LARGE SCALE GENOMIC DNA]</scope>
    <source>
        <strain evidence="2">LMG 3418</strain>
    </source>
</reference>
<organism evidence="1 2">
    <name type="scientific">Vibrio diabolicus</name>
    <dbReference type="NCBI Taxonomy" id="50719"/>
    <lineage>
        <taxon>Bacteria</taxon>
        <taxon>Pseudomonadati</taxon>
        <taxon>Pseudomonadota</taxon>
        <taxon>Gammaproteobacteria</taxon>
        <taxon>Vibrionales</taxon>
        <taxon>Vibrionaceae</taxon>
        <taxon>Vibrio</taxon>
        <taxon>Vibrio diabolicus subgroup</taxon>
    </lineage>
</organism>